<feature type="transmembrane region" description="Helical" evidence="1">
    <location>
        <begin position="623"/>
        <end position="642"/>
    </location>
</feature>
<protein>
    <submittedName>
        <fullName evidence="5">Aste57867_9884 protein</fullName>
    </submittedName>
</protein>
<evidence type="ECO:0000313" key="5">
    <source>
        <dbReference type="EMBL" id="VFT86763.1"/>
    </source>
</evidence>
<organism evidence="5 6">
    <name type="scientific">Aphanomyces stellatus</name>
    <dbReference type="NCBI Taxonomy" id="120398"/>
    <lineage>
        <taxon>Eukaryota</taxon>
        <taxon>Sar</taxon>
        <taxon>Stramenopiles</taxon>
        <taxon>Oomycota</taxon>
        <taxon>Saprolegniomycetes</taxon>
        <taxon>Saprolegniales</taxon>
        <taxon>Verrucalvaceae</taxon>
        <taxon>Aphanomyces</taxon>
    </lineage>
</organism>
<gene>
    <name evidence="5" type="primary">Aste57867_9884</name>
    <name evidence="4" type="ORF">As57867_009845</name>
    <name evidence="5" type="ORF">ASTE57867_9884</name>
</gene>
<dbReference type="GO" id="GO:0005524">
    <property type="term" value="F:ATP binding"/>
    <property type="evidence" value="ECO:0007669"/>
    <property type="project" value="InterPro"/>
</dbReference>
<dbReference type="Gene3D" id="3.30.200.20">
    <property type="entry name" value="Phosphorylase Kinase, domain 1"/>
    <property type="match status" value="1"/>
</dbReference>
<dbReference type="InterPro" id="IPR001245">
    <property type="entry name" value="Ser-Thr/Tyr_kinase_cat_dom"/>
</dbReference>
<proteinExistence type="predicted"/>
<accession>A0A485KP18</accession>
<dbReference type="Proteomes" id="UP000332933">
    <property type="component" value="Unassembled WGS sequence"/>
</dbReference>
<dbReference type="Pfam" id="PF00069">
    <property type="entry name" value="Pkinase"/>
    <property type="match status" value="1"/>
</dbReference>
<reference evidence="4" key="2">
    <citation type="submission" date="2019-06" db="EMBL/GenBank/DDBJ databases">
        <title>Genomics analysis of Aphanomyces spp. identifies a new class of oomycete effector associated with host adaptation.</title>
        <authorList>
            <person name="Gaulin E."/>
        </authorList>
    </citation>
    <scope>NUCLEOTIDE SEQUENCE</scope>
    <source>
        <strain evidence="4">CBS 578.67</strain>
    </source>
</reference>
<name>A0A485KP18_9STRA</name>
<keyword evidence="6" id="KW-1185">Reference proteome</keyword>
<dbReference type="EMBL" id="CAADRA010005191">
    <property type="protein sequence ID" value="VFT86763.1"/>
    <property type="molecule type" value="Genomic_DNA"/>
</dbReference>
<dbReference type="InterPro" id="IPR008271">
    <property type="entry name" value="Ser/Thr_kinase_AS"/>
</dbReference>
<dbReference type="AlphaFoldDB" id="A0A485KP18"/>
<dbReference type="PROSITE" id="PS50011">
    <property type="entry name" value="PROTEIN_KINASE_DOM"/>
    <property type="match status" value="1"/>
</dbReference>
<dbReference type="SUPFAM" id="SSF56112">
    <property type="entry name" value="Protein kinase-like (PK-like)"/>
    <property type="match status" value="1"/>
</dbReference>
<keyword evidence="1" id="KW-0812">Transmembrane</keyword>
<dbReference type="InterPro" id="IPR000719">
    <property type="entry name" value="Prot_kinase_dom"/>
</dbReference>
<dbReference type="PANTHER" id="PTHR44329:SF214">
    <property type="entry name" value="PROTEIN KINASE DOMAIN-CONTAINING PROTEIN"/>
    <property type="match status" value="1"/>
</dbReference>
<dbReference type="OrthoDB" id="71149at2759"/>
<dbReference type="Gene3D" id="1.10.510.10">
    <property type="entry name" value="Transferase(Phosphotransferase) domain 1"/>
    <property type="match status" value="1"/>
</dbReference>
<feature type="signal peptide" evidence="2">
    <location>
        <begin position="1"/>
        <end position="20"/>
    </location>
</feature>
<feature type="chain" id="PRO_5033826277" evidence="2">
    <location>
        <begin position="21"/>
        <end position="964"/>
    </location>
</feature>
<dbReference type="PANTHER" id="PTHR44329">
    <property type="entry name" value="SERINE/THREONINE-PROTEIN KINASE TNNI3K-RELATED"/>
    <property type="match status" value="1"/>
</dbReference>
<evidence type="ECO:0000256" key="2">
    <source>
        <dbReference type="SAM" id="SignalP"/>
    </source>
</evidence>
<dbReference type="InterPro" id="IPR011009">
    <property type="entry name" value="Kinase-like_dom_sf"/>
</dbReference>
<dbReference type="PRINTS" id="PR00109">
    <property type="entry name" value="TYRKINASE"/>
</dbReference>
<dbReference type="SMART" id="SM00220">
    <property type="entry name" value="S_TKc"/>
    <property type="match status" value="1"/>
</dbReference>
<keyword evidence="1" id="KW-1133">Transmembrane helix</keyword>
<dbReference type="InterPro" id="IPR051681">
    <property type="entry name" value="Ser/Thr_Kinases-Pseudokinases"/>
</dbReference>
<dbReference type="GO" id="GO:0004674">
    <property type="term" value="F:protein serine/threonine kinase activity"/>
    <property type="evidence" value="ECO:0007669"/>
    <property type="project" value="TreeGrafter"/>
</dbReference>
<feature type="domain" description="Protein kinase" evidence="3">
    <location>
        <begin position="694"/>
        <end position="958"/>
    </location>
</feature>
<evidence type="ECO:0000256" key="1">
    <source>
        <dbReference type="SAM" id="Phobius"/>
    </source>
</evidence>
<reference evidence="5 6" key="1">
    <citation type="submission" date="2019-03" db="EMBL/GenBank/DDBJ databases">
        <authorList>
            <person name="Gaulin E."/>
            <person name="Dumas B."/>
        </authorList>
    </citation>
    <scope>NUCLEOTIDE SEQUENCE [LARGE SCALE GENOMIC DNA]</scope>
    <source>
        <strain evidence="5">CBS 568.67</strain>
    </source>
</reference>
<dbReference type="EMBL" id="VJMH01005170">
    <property type="protein sequence ID" value="KAF0699547.1"/>
    <property type="molecule type" value="Genomic_DNA"/>
</dbReference>
<evidence type="ECO:0000313" key="6">
    <source>
        <dbReference type="Proteomes" id="UP000332933"/>
    </source>
</evidence>
<sequence length="964" mass="104257">MPPTALTCVLLVLVVLGATAAAWDAHSVEVYSAPREAGTLIRLYTNDSIDHFNATVGSVAVPPSVMLVLYSEPFFRGTRTFVVASSSDVHGLVVQSMQVLTIPAACALARTRATDVIAVYSYTWTATLDAVPIGHTVANLSVVMPAYLLALDAPPGVVVEASHHTNFTGYVFRWNASMGVNQVRAFRVRIDDGLHDVAQTPGVQPRVTLFASNYANADSLSVALGQQVTTIAYLAGYISLINAVEVPPGLRFLGYCQPGLRGARTNFGEGFYDNLSLYLFNSFQVVEAAAPVPPLSPPPDPATVVTCIRPFGANWTFDAGGRVPFFATNTCNALVVPPGLAVVGYDRPWYLGAATVATTSTLTDAANWAAWNTRWRSLQVVLSNDAALLSSPARPPPTVYAQAYMMGYYARYYIGDAVPGVAEWELPGRHFAFVLTIPPRVGLLLCDGYNFQGVCTMYRNSTPPTSSAGLSLAVTPTFKSYKVYSDDGNDNDDAGPWNTTKFVGAYSTPMGPAWTPIFLLAGDAIETIMYPWDQSLARVTVPDGLALVTFSQVNFTGQCAVWTTDADINASTWGTTIRSMKAMYASQSTTCPTRDAVVVVPTPSPQVSVASTSGATDGHLETYLIVASAVGIFFVVGVLVLWRRRVAANAKDKLQDGTHTTTTATTTTTTSTVTQYVSLRWRDLDMVRLDTLPLPLTHLVATGASGSVYLGTFLDKPVVIKSFPSGRLPSDVDVQALIDEIDFMRTLHCSKIVTLEGAAWTHPSNLQAVIEYMNLGDLRRFLATTTHATFTWPKKLECALSVVEALFYLHSQNMLHRDLKSRNVLLDSTKGTKLGDFGASKEIIYGDTLTANVGTYRWMAPEMLLFKPYSSPVDIFSFGVLLSELSTHQVPYADVMGMDGCALSDEVVARRVIHDDLRPSFRPTCPAWFVTLATECMASDAGTRPTAVQVMYTLQAQIRQLASG</sequence>
<keyword evidence="2" id="KW-0732">Signal</keyword>
<keyword evidence="1" id="KW-0472">Membrane</keyword>
<evidence type="ECO:0000259" key="3">
    <source>
        <dbReference type="PROSITE" id="PS50011"/>
    </source>
</evidence>
<evidence type="ECO:0000313" key="4">
    <source>
        <dbReference type="EMBL" id="KAF0699547.1"/>
    </source>
</evidence>
<dbReference type="PROSITE" id="PS00108">
    <property type="entry name" value="PROTEIN_KINASE_ST"/>
    <property type="match status" value="1"/>
</dbReference>